<keyword evidence="2" id="KW-1185">Reference proteome</keyword>
<dbReference type="Proteomes" id="UP000188268">
    <property type="component" value="Unassembled WGS sequence"/>
</dbReference>
<name>A0A1R3H9J1_COCAP</name>
<dbReference type="AlphaFoldDB" id="A0A1R3H9J1"/>
<dbReference type="EMBL" id="AWWV01012459">
    <property type="protein sequence ID" value="OMO67018.1"/>
    <property type="molecule type" value="Genomic_DNA"/>
</dbReference>
<evidence type="ECO:0000313" key="1">
    <source>
        <dbReference type="EMBL" id="OMO67018.1"/>
    </source>
</evidence>
<gene>
    <name evidence="1" type="ORF">CCACVL1_20835</name>
</gene>
<accession>A0A1R3H9J1</accession>
<reference evidence="1 2" key="1">
    <citation type="submission" date="2013-09" db="EMBL/GenBank/DDBJ databases">
        <title>Corchorus capsularis genome sequencing.</title>
        <authorList>
            <person name="Alam M."/>
            <person name="Haque M.S."/>
            <person name="Islam M.S."/>
            <person name="Emdad E.M."/>
            <person name="Islam M.M."/>
            <person name="Ahmed B."/>
            <person name="Halim A."/>
            <person name="Hossen Q.M.M."/>
            <person name="Hossain M.Z."/>
            <person name="Ahmed R."/>
            <person name="Khan M.M."/>
            <person name="Islam R."/>
            <person name="Rashid M.M."/>
            <person name="Khan S.A."/>
            <person name="Rahman M.S."/>
            <person name="Alam M."/>
        </authorList>
    </citation>
    <scope>NUCLEOTIDE SEQUENCE [LARGE SCALE GENOMIC DNA]</scope>
    <source>
        <strain evidence="2">cv. CVL-1</strain>
        <tissue evidence="1">Whole seedling</tissue>
    </source>
</reference>
<protein>
    <submittedName>
        <fullName evidence="1">Uncharacterized protein</fullName>
    </submittedName>
</protein>
<dbReference type="OrthoDB" id="10498356at2759"/>
<organism evidence="1 2">
    <name type="scientific">Corchorus capsularis</name>
    <name type="common">Jute</name>
    <dbReference type="NCBI Taxonomy" id="210143"/>
    <lineage>
        <taxon>Eukaryota</taxon>
        <taxon>Viridiplantae</taxon>
        <taxon>Streptophyta</taxon>
        <taxon>Embryophyta</taxon>
        <taxon>Tracheophyta</taxon>
        <taxon>Spermatophyta</taxon>
        <taxon>Magnoliopsida</taxon>
        <taxon>eudicotyledons</taxon>
        <taxon>Gunneridae</taxon>
        <taxon>Pentapetalae</taxon>
        <taxon>rosids</taxon>
        <taxon>malvids</taxon>
        <taxon>Malvales</taxon>
        <taxon>Malvaceae</taxon>
        <taxon>Grewioideae</taxon>
        <taxon>Apeibeae</taxon>
        <taxon>Corchorus</taxon>
    </lineage>
</organism>
<comment type="caution">
    <text evidence="1">The sequence shown here is derived from an EMBL/GenBank/DDBJ whole genome shotgun (WGS) entry which is preliminary data.</text>
</comment>
<proteinExistence type="predicted"/>
<dbReference type="Gramene" id="OMO67018">
    <property type="protein sequence ID" value="OMO67018"/>
    <property type="gene ID" value="CCACVL1_20835"/>
</dbReference>
<evidence type="ECO:0000313" key="2">
    <source>
        <dbReference type="Proteomes" id="UP000188268"/>
    </source>
</evidence>
<sequence length="77" mass="8960">MEEESKWERERSVVDKVYDTHLYVSSSDTFIHTFVHVAPLITNNHPPTWDPALPSSIILNHKSKSINLRINYRATLI</sequence>